<feature type="transmembrane region" description="Helical" evidence="1">
    <location>
        <begin position="313"/>
        <end position="335"/>
    </location>
</feature>
<feature type="transmembrane region" description="Helical" evidence="1">
    <location>
        <begin position="183"/>
        <end position="204"/>
    </location>
</feature>
<feature type="transmembrane region" description="Helical" evidence="1">
    <location>
        <begin position="106"/>
        <end position="124"/>
    </location>
</feature>
<feature type="transmembrane region" description="Helical" evidence="1">
    <location>
        <begin position="43"/>
        <end position="62"/>
    </location>
</feature>
<protein>
    <recommendedName>
        <fullName evidence="4">ABC transporter permease</fullName>
    </recommendedName>
</protein>
<reference evidence="2 3" key="1">
    <citation type="submission" date="2023-05" db="EMBL/GenBank/DDBJ databases">
        <title>Corynebacterium suedekumii sp. nov. and Corynebacterium breve sp. nov. isolated from raw cow's milk.</title>
        <authorList>
            <person name="Baer M.K."/>
            <person name="Mehl L."/>
            <person name="Hellmuth R."/>
            <person name="Marke G."/>
            <person name="Lipski A."/>
        </authorList>
    </citation>
    <scope>NUCLEOTIDE SEQUENCE [LARGE SCALE GENOMIC DNA]</scope>
    <source>
        <strain evidence="2 3">R4</strain>
    </source>
</reference>
<evidence type="ECO:0000313" key="2">
    <source>
        <dbReference type="EMBL" id="WIM67573.1"/>
    </source>
</evidence>
<feature type="transmembrane region" description="Helical" evidence="1">
    <location>
        <begin position="283"/>
        <end position="301"/>
    </location>
</feature>
<feature type="transmembrane region" description="Helical" evidence="1">
    <location>
        <begin position="155"/>
        <end position="177"/>
    </location>
</feature>
<accession>A0ABY8VDJ2</accession>
<feature type="transmembrane region" description="Helical" evidence="1">
    <location>
        <begin position="225"/>
        <end position="248"/>
    </location>
</feature>
<proteinExistence type="predicted"/>
<name>A0ABY8VDJ2_9CORY</name>
<evidence type="ECO:0000313" key="3">
    <source>
        <dbReference type="Proteomes" id="UP001225598"/>
    </source>
</evidence>
<organism evidence="2 3">
    <name type="scientific">Corynebacterium breve</name>
    <dbReference type="NCBI Taxonomy" id="3049799"/>
    <lineage>
        <taxon>Bacteria</taxon>
        <taxon>Bacillati</taxon>
        <taxon>Actinomycetota</taxon>
        <taxon>Actinomycetes</taxon>
        <taxon>Mycobacteriales</taxon>
        <taxon>Corynebacteriaceae</taxon>
        <taxon>Corynebacterium</taxon>
    </lineage>
</organism>
<keyword evidence="1" id="KW-0472">Membrane</keyword>
<dbReference type="RefSeq" id="WP_284824760.1">
    <property type="nucleotide sequence ID" value="NZ_CP126969.1"/>
</dbReference>
<feature type="transmembrane region" description="Helical" evidence="1">
    <location>
        <begin position="254"/>
        <end position="276"/>
    </location>
</feature>
<dbReference type="Proteomes" id="UP001225598">
    <property type="component" value="Chromosome"/>
</dbReference>
<gene>
    <name evidence="2" type="ORF">QP027_10855</name>
</gene>
<dbReference type="EMBL" id="CP126969">
    <property type="protein sequence ID" value="WIM67573.1"/>
    <property type="molecule type" value="Genomic_DNA"/>
</dbReference>
<keyword evidence="3" id="KW-1185">Reference proteome</keyword>
<sequence length="351" mass="37529">MTHLTSGFALWKLQFFERWWWLNLLWILGFPVLAWGLCSLWPTIGPVIAAILIVPSTVGLLGGDSETFRSFGMNSRRAFRQQAYLVIPVVLLTALALVLLSPGLGGALGATTAAIAGVLVVRSADPRTEKKLYDEALATFGTRGSLEFRLMWRGALIAAILVGVSNAIIIPLCHYWGLGQWQGIVATFPVFVLWIYLSVNVAGGTGSLRTFQSLGLRRRVWVRQAVATAVVANLLPLLVVVALWLMFAPADFDVFSAALGMGLVSAVGVGLGVCAIGMGERGYFFTFLLVILVWGGVRDIFASGHIHGSAQLLVIAAVVAGGMVLGTIATSLLLLGKTNPTRTARSSFFGV</sequence>
<keyword evidence="1" id="KW-0812">Transmembrane</keyword>
<evidence type="ECO:0008006" key="4">
    <source>
        <dbReference type="Google" id="ProtNLM"/>
    </source>
</evidence>
<feature type="transmembrane region" description="Helical" evidence="1">
    <location>
        <begin position="83"/>
        <end position="100"/>
    </location>
</feature>
<feature type="transmembrane region" description="Helical" evidence="1">
    <location>
        <begin position="20"/>
        <end position="37"/>
    </location>
</feature>
<keyword evidence="1" id="KW-1133">Transmembrane helix</keyword>
<evidence type="ECO:0000256" key="1">
    <source>
        <dbReference type="SAM" id="Phobius"/>
    </source>
</evidence>